<name>A0A2P5B8K8_PARAD</name>
<dbReference type="EMBL" id="JXTB01000337">
    <property type="protein sequence ID" value="PON45118.1"/>
    <property type="molecule type" value="Genomic_DNA"/>
</dbReference>
<sequence>MRVIRKIQVRKIQRRSTSSHRKRVYYTYHISNYINGQQWFNTHRSRFSGNPRLTSLGCKTRRKSGRFVAVHGGVWWQGRRSWPREDRILQAFSCADVERRSPKADGVASSGSR</sequence>
<evidence type="ECO:0000313" key="2">
    <source>
        <dbReference type="Proteomes" id="UP000237105"/>
    </source>
</evidence>
<dbReference type="Proteomes" id="UP000237105">
    <property type="component" value="Unassembled WGS sequence"/>
</dbReference>
<dbReference type="AlphaFoldDB" id="A0A2P5B8K8"/>
<proteinExistence type="predicted"/>
<protein>
    <submittedName>
        <fullName evidence="1">Uncharacterized protein</fullName>
    </submittedName>
</protein>
<accession>A0A2P5B8K8</accession>
<keyword evidence="2" id="KW-1185">Reference proteome</keyword>
<feature type="non-terminal residue" evidence="1">
    <location>
        <position position="113"/>
    </location>
</feature>
<evidence type="ECO:0000313" key="1">
    <source>
        <dbReference type="EMBL" id="PON45118.1"/>
    </source>
</evidence>
<organism evidence="1 2">
    <name type="scientific">Parasponia andersonii</name>
    <name type="common">Sponia andersonii</name>
    <dbReference type="NCBI Taxonomy" id="3476"/>
    <lineage>
        <taxon>Eukaryota</taxon>
        <taxon>Viridiplantae</taxon>
        <taxon>Streptophyta</taxon>
        <taxon>Embryophyta</taxon>
        <taxon>Tracheophyta</taxon>
        <taxon>Spermatophyta</taxon>
        <taxon>Magnoliopsida</taxon>
        <taxon>eudicotyledons</taxon>
        <taxon>Gunneridae</taxon>
        <taxon>Pentapetalae</taxon>
        <taxon>rosids</taxon>
        <taxon>fabids</taxon>
        <taxon>Rosales</taxon>
        <taxon>Cannabaceae</taxon>
        <taxon>Parasponia</taxon>
    </lineage>
</organism>
<reference evidence="2" key="1">
    <citation type="submission" date="2016-06" db="EMBL/GenBank/DDBJ databases">
        <title>Parallel loss of symbiosis genes in relatives of nitrogen-fixing non-legume Parasponia.</title>
        <authorList>
            <person name="Van Velzen R."/>
            <person name="Holmer R."/>
            <person name="Bu F."/>
            <person name="Rutten L."/>
            <person name="Van Zeijl A."/>
            <person name="Liu W."/>
            <person name="Santuari L."/>
            <person name="Cao Q."/>
            <person name="Sharma T."/>
            <person name="Shen D."/>
            <person name="Roswanjaya Y."/>
            <person name="Wardhani T."/>
            <person name="Kalhor M.S."/>
            <person name="Jansen J."/>
            <person name="Van den Hoogen J."/>
            <person name="Gungor B."/>
            <person name="Hartog M."/>
            <person name="Hontelez J."/>
            <person name="Verver J."/>
            <person name="Yang W.-C."/>
            <person name="Schijlen E."/>
            <person name="Repin R."/>
            <person name="Schilthuizen M."/>
            <person name="Schranz E."/>
            <person name="Heidstra R."/>
            <person name="Miyata K."/>
            <person name="Fedorova E."/>
            <person name="Kohlen W."/>
            <person name="Bisseling T."/>
            <person name="Smit S."/>
            <person name="Geurts R."/>
        </authorList>
    </citation>
    <scope>NUCLEOTIDE SEQUENCE [LARGE SCALE GENOMIC DNA]</scope>
    <source>
        <strain evidence="2">cv. WU1-14</strain>
    </source>
</reference>
<gene>
    <name evidence="1" type="ORF">PanWU01x14_261520</name>
</gene>
<comment type="caution">
    <text evidence="1">The sequence shown here is derived from an EMBL/GenBank/DDBJ whole genome shotgun (WGS) entry which is preliminary data.</text>
</comment>